<organism evidence="10 11">
    <name type="scientific">Cohnella luojiensis</name>
    <dbReference type="NCBI Taxonomy" id="652876"/>
    <lineage>
        <taxon>Bacteria</taxon>
        <taxon>Bacillati</taxon>
        <taxon>Bacillota</taxon>
        <taxon>Bacilli</taxon>
        <taxon>Bacillales</taxon>
        <taxon>Paenibacillaceae</taxon>
        <taxon>Cohnella</taxon>
    </lineage>
</organism>
<name>A0A4Y8LWE7_9BACL</name>
<sequence length="383" mass="43606">MPREREGENKLKKCCIIFILLLLCTGCWDLKEINQLAIVNVVGTDKDPETGTYTGYYQVVNPTGISNRQGGASQASVYTFHFKEYSFGRFTVRTSTAMPRLLFTAHMQCYIISERYARDGVLDLINFLELNPERRTNLLFLVSDSPLSTVMHTFTPLERSPGRFVRSLLDLHVRSAQTQVAPIRLKDLIEGLPLNQPTVIPIVHYNGQQPASNTKEVEEIDAIKNGLSFTDGAVFIHGRMAGRIEMKMKQVFAILRNDLKAFAETMKVNGAYVDVGASNARIKREWDRSASRLTLKIYADLRITNNQQKSRMTVHNLHDVEKAFNRRLTQRAESLIQLGLKKDWDFLGIQDERHDIDSWRQVKITFQVSSKVTTTGNTSTPYN</sequence>
<dbReference type="Pfam" id="PF25198">
    <property type="entry name" value="Spore_GerAC_N"/>
    <property type="match status" value="1"/>
</dbReference>
<dbReference type="GO" id="GO:0016020">
    <property type="term" value="C:membrane"/>
    <property type="evidence" value="ECO:0007669"/>
    <property type="project" value="UniProtKB-SubCell"/>
</dbReference>
<dbReference type="Pfam" id="PF05504">
    <property type="entry name" value="Spore_GerAC"/>
    <property type="match status" value="1"/>
</dbReference>
<protein>
    <submittedName>
        <fullName evidence="10">Ger(X)C family spore germination protein</fullName>
    </submittedName>
</protein>
<dbReference type="OrthoDB" id="9816067at2"/>
<keyword evidence="7" id="KW-0449">Lipoprotein</keyword>
<evidence type="ECO:0000256" key="6">
    <source>
        <dbReference type="ARBA" id="ARBA00023139"/>
    </source>
</evidence>
<feature type="domain" description="Spore germination protein N-terminal" evidence="9">
    <location>
        <begin position="29"/>
        <end position="204"/>
    </location>
</feature>
<keyword evidence="6" id="KW-0564">Palmitate</keyword>
<dbReference type="InterPro" id="IPR008844">
    <property type="entry name" value="Spore_GerAC-like"/>
</dbReference>
<evidence type="ECO:0000256" key="5">
    <source>
        <dbReference type="ARBA" id="ARBA00023136"/>
    </source>
</evidence>
<comment type="subcellular location">
    <subcellularLocation>
        <location evidence="1">Membrane</location>
        <topology evidence="1">Lipid-anchor</topology>
    </subcellularLocation>
</comment>
<evidence type="ECO:0000256" key="1">
    <source>
        <dbReference type="ARBA" id="ARBA00004635"/>
    </source>
</evidence>
<gene>
    <name evidence="10" type="ORF">E2980_11670</name>
</gene>
<accession>A0A4Y8LWE7</accession>
<dbReference type="NCBIfam" id="TIGR02887">
    <property type="entry name" value="spore_ger_x_C"/>
    <property type="match status" value="1"/>
</dbReference>
<dbReference type="InterPro" id="IPR038501">
    <property type="entry name" value="Spore_GerAC_C_sf"/>
</dbReference>
<dbReference type="InterPro" id="IPR057336">
    <property type="entry name" value="GerAC_N"/>
</dbReference>
<keyword evidence="4" id="KW-0732">Signal</keyword>
<evidence type="ECO:0000259" key="8">
    <source>
        <dbReference type="Pfam" id="PF05504"/>
    </source>
</evidence>
<evidence type="ECO:0000256" key="7">
    <source>
        <dbReference type="ARBA" id="ARBA00023288"/>
    </source>
</evidence>
<evidence type="ECO:0000259" key="9">
    <source>
        <dbReference type="Pfam" id="PF25198"/>
    </source>
</evidence>
<evidence type="ECO:0000256" key="4">
    <source>
        <dbReference type="ARBA" id="ARBA00022729"/>
    </source>
</evidence>
<dbReference type="GO" id="GO:0009847">
    <property type="term" value="P:spore germination"/>
    <property type="evidence" value="ECO:0007669"/>
    <property type="project" value="InterPro"/>
</dbReference>
<keyword evidence="5" id="KW-0472">Membrane</keyword>
<dbReference type="InterPro" id="IPR046953">
    <property type="entry name" value="Spore_GerAC-like_C"/>
</dbReference>
<dbReference type="Gene3D" id="3.30.300.210">
    <property type="entry name" value="Nutrient germinant receptor protein C, domain 3"/>
    <property type="match status" value="1"/>
</dbReference>
<comment type="caution">
    <text evidence="10">The sequence shown here is derived from an EMBL/GenBank/DDBJ whole genome shotgun (WGS) entry which is preliminary data.</text>
</comment>
<feature type="domain" description="Spore germination GerAC-like C-terminal" evidence="8">
    <location>
        <begin position="232"/>
        <end position="371"/>
    </location>
</feature>
<dbReference type="AlphaFoldDB" id="A0A4Y8LWE7"/>
<keyword evidence="3" id="KW-0309">Germination</keyword>
<dbReference type="PANTHER" id="PTHR35789">
    <property type="entry name" value="SPORE GERMINATION PROTEIN B3"/>
    <property type="match status" value="1"/>
</dbReference>
<evidence type="ECO:0000313" key="11">
    <source>
        <dbReference type="Proteomes" id="UP000297900"/>
    </source>
</evidence>
<reference evidence="10 11" key="1">
    <citation type="submission" date="2019-03" db="EMBL/GenBank/DDBJ databases">
        <title>Cohnella endophytica sp. nov., a novel endophytic bacterium isolated from bark of Sonneratia apetala.</title>
        <authorList>
            <person name="Tuo L."/>
        </authorList>
    </citation>
    <scope>NUCLEOTIDE SEQUENCE [LARGE SCALE GENOMIC DNA]</scope>
    <source>
        <strain evidence="10 11">CCTCC AB 208254</strain>
    </source>
</reference>
<evidence type="ECO:0000256" key="3">
    <source>
        <dbReference type="ARBA" id="ARBA00022544"/>
    </source>
</evidence>
<proteinExistence type="inferred from homology"/>
<dbReference type="Proteomes" id="UP000297900">
    <property type="component" value="Unassembled WGS sequence"/>
</dbReference>
<comment type="similarity">
    <text evidence="2">Belongs to the GerABKC lipoprotein family.</text>
</comment>
<evidence type="ECO:0000313" key="10">
    <source>
        <dbReference type="EMBL" id="TFE26272.1"/>
    </source>
</evidence>
<evidence type="ECO:0000256" key="2">
    <source>
        <dbReference type="ARBA" id="ARBA00007886"/>
    </source>
</evidence>
<dbReference type="PANTHER" id="PTHR35789:SF1">
    <property type="entry name" value="SPORE GERMINATION PROTEIN B3"/>
    <property type="match status" value="1"/>
</dbReference>
<dbReference type="EMBL" id="SOMN01000014">
    <property type="protein sequence ID" value="TFE26272.1"/>
    <property type="molecule type" value="Genomic_DNA"/>
</dbReference>
<keyword evidence="11" id="KW-1185">Reference proteome</keyword>